<protein>
    <recommendedName>
        <fullName evidence="8 9">Ammonium transporter</fullName>
    </recommendedName>
</protein>
<dbReference type="PANTHER" id="PTHR43029:SF10">
    <property type="entry name" value="AMMONIUM TRANSPORTER MEP2"/>
    <property type="match status" value="1"/>
</dbReference>
<feature type="transmembrane region" description="Helical" evidence="9">
    <location>
        <begin position="161"/>
        <end position="183"/>
    </location>
</feature>
<feature type="transmembrane region" description="Helical" evidence="9">
    <location>
        <begin position="90"/>
        <end position="112"/>
    </location>
</feature>
<comment type="caution">
    <text evidence="11">The sequence shown here is derived from an EMBL/GenBank/DDBJ whole genome shotgun (WGS) entry which is preliminary data.</text>
</comment>
<feature type="transmembrane region" description="Helical" evidence="9">
    <location>
        <begin position="226"/>
        <end position="246"/>
    </location>
</feature>
<feature type="transmembrane region" description="Helical" evidence="9">
    <location>
        <begin position="6"/>
        <end position="28"/>
    </location>
</feature>
<reference evidence="11 12" key="1">
    <citation type="submission" date="2019-06" db="EMBL/GenBank/DDBJ databases">
        <title>Whole genome shotgun sequence of Glutamicibacter uratoxydans NBRC 15515.</title>
        <authorList>
            <person name="Hosoyama A."/>
            <person name="Uohara A."/>
            <person name="Ohji S."/>
            <person name="Ichikawa N."/>
        </authorList>
    </citation>
    <scope>NUCLEOTIDE SEQUENCE [LARGE SCALE GENOMIC DNA]</scope>
    <source>
        <strain evidence="11 12">NBRC 15515</strain>
    </source>
</reference>
<evidence type="ECO:0000256" key="1">
    <source>
        <dbReference type="ARBA" id="ARBA00004141"/>
    </source>
</evidence>
<dbReference type="EMBL" id="BJNY01000006">
    <property type="protein sequence ID" value="GED05791.1"/>
    <property type="molecule type" value="Genomic_DNA"/>
</dbReference>
<feature type="transmembrane region" description="Helical" evidence="9">
    <location>
        <begin position="253"/>
        <end position="271"/>
    </location>
</feature>
<keyword evidence="5 9" id="KW-1133">Transmembrane helix</keyword>
<evidence type="ECO:0000256" key="3">
    <source>
        <dbReference type="ARBA" id="ARBA00022448"/>
    </source>
</evidence>
<evidence type="ECO:0000313" key="11">
    <source>
        <dbReference type="EMBL" id="GED05791.1"/>
    </source>
</evidence>
<evidence type="ECO:0000256" key="9">
    <source>
        <dbReference type="RuleBase" id="RU362002"/>
    </source>
</evidence>
<dbReference type="InterPro" id="IPR024041">
    <property type="entry name" value="NH4_transpt_AmtB-like_dom"/>
</dbReference>
<feature type="transmembrane region" description="Helical" evidence="9">
    <location>
        <begin position="119"/>
        <end position="141"/>
    </location>
</feature>
<feature type="transmembrane region" description="Helical" evidence="9">
    <location>
        <begin position="40"/>
        <end position="58"/>
    </location>
</feature>
<dbReference type="AlphaFoldDB" id="A0A4Y4DTI0"/>
<feature type="transmembrane region" description="Helical" evidence="9">
    <location>
        <begin position="349"/>
        <end position="371"/>
    </location>
</feature>
<evidence type="ECO:0000256" key="6">
    <source>
        <dbReference type="ARBA" id="ARBA00023136"/>
    </source>
</evidence>
<dbReference type="SUPFAM" id="SSF111352">
    <property type="entry name" value="Ammonium transporter"/>
    <property type="match status" value="1"/>
</dbReference>
<keyword evidence="12" id="KW-1185">Reference proteome</keyword>
<dbReference type="Proteomes" id="UP000316612">
    <property type="component" value="Unassembled WGS sequence"/>
</dbReference>
<feature type="transmembrane region" description="Helical" evidence="9">
    <location>
        <begin position="309"/>
        <end position="329"/>
    </location>
</feature>
<evidence type="ECO:0000256" key="8">
    <source>
        <dbReference type="ARBA" id="ARBA00050025"/>
    </source>
</evidence>
<organism evidence="11 12">
    <name type="scientific">Glutamicibacter uratoxydans</name>
    <name type="common">Arthrobacter uratoxydans</name>
    <dbReference type="NCBI Taxonomy" id="43667"/>
    <lineage>
        <taxon>Bacteria</taxon>
        <taxon>Bacillati</taxon>
        <taxon>Actinomycetota</taxon>
        <taxon>Actinomycetes</taxon>
        <taxon>Micrococcales</taxon>
        <taxon>Micrococcaceae</taxon>
        <taxon>Glutamicibacter</taxon>
    </lineage>
</organism>
<dbReference type="InterPro" id="IPR001905">
    <property type="entry name" value="Ammonium_transpt"/>
</dbReference>
<dbReference type="RefSeq" id="WP_141363204.1">
    <property type="nucleotide sequence ID" value="NZ_BAAAJL010000007.1"/>
</dbReference>
<evidence type="ECO:0000313" key="12">
    <source>
        <dbReference type="Proteomes" id="UP000316612"/>
    </source>
</evidence>
<feature type="transmembrane region" description="Helical" evidence="9">
    <location>
        <begin position="277"/>
        <end position="297"/>
    </location>
</feature>
<evidence type="ECO:0000256" key="2">
    <source>
        <dbReference type="ARBA" id="ARBA00005887"/>
    </source>
</evidence>
<dbReference type="NCBIfam" id="TIGR00836">
    <property type="entry name" value="amt"/>
    <property type="match status" value="1"/>
</dbReference>
<evidence type="ECO:0000259" key="10">
    <source>
        <dbReference type="Pfam" id="PF00909"/>
    </source>
</evidence>
<dbReference type="GO" id="GO:0005886">
    <property type="term" value="C:plasma membrane"/>
    <property type="evidence" value="ECO:0007669"/>
    <property type="project" value="UniProtKB-SubCell"/>
</dbReference>
<proteinExistence type="inferred from homology"/>
<dbReference type="PANTHER" id="PTHR43029">
    <property type="entry name" value="AMMONIUM TRANSPORTER MEP2"/>
    <property type="match status" value="1"/>
</dbReference>
<gene>
    <name evidence="11" type="primary">amt</name>
    <name evidence="11" type="ORF">AUR04nite_13230</name>
</gene>
<comment type="subcellular location">
    <subcellularLocation>
        <location evidence="9">Cell membrane</location>
        <topology evidence="9">Multi-pass membrane protein</topology>
    </subcellularLocation>
    <subcellularLocation>
        <location evidence="1">Membrane</location>
        <topology evidence="1">Multi-pass membrane protein</topology>
    </subcellularLocation>
</comment>
<evidence type="ECO:0000256" key="5">
    <source>
        <dbReference type="ARBA" id="ARBA00022989"/>
    </source>
</evidence>
<dbReference type="InterPro" id="IPR029020">
    <property type="entry name" value="Ammonium/urea_transptr"/>
</dbReference>
<evidence type="ECO:0000256" key="7">
    <source>
        <dbReference type="ARBA" id="ARBA00023177"/>
    </source>
</evidence>
<feature type="domain" description="Ammonium transporter AmtB-like" evidence="10">
    <location>
        <begin position="8"/>
        <end position="401"/>
    </location>
</feature>
<dbReference type="OrthoDB" id="9814202at2"/>
<sequence>MALDVGSVWILIAAAMVLLMTPALALFYGGMTRATGVVNMMLMSFLAAAITAVVWVLWGYSVSAGEPAIAGIIGNPISDFALEATKPGQLLSVGFAGTFAMISVAIISGAIADRARFAPWLIFVPVWVTCVYAPVAFWVWGGGILSAEGALGRIFGEAIDFAGGTVVHTNAGIAALVLALRLGQRYNFHDRPQPHNTPLVMLGAALLWFGWFGFNAGAASTVEEAGLIWINTLVAPGAAVLGWILIEKLRGSRPSSLGVASGVVSGLVAITPSCANIAPWAAVLLGVLAGAGSAWAVNLKWKLGYDDSLDVVGVHLVSGVIGTLFLGFFALPNSESAGGLLYGGGWGQLVSQAVALLVVIGFSAAATWIIASIIDRVTPWRVSSEVEVAGIDEVEHNESGYRLVAASEDAGWSRED</sequence>
<dbReference type="GO" id="GO:0008519">
    <property type="term" value="F:ammonium channel activity"/>
    <property type="evidence" value="ECO:0007669"/>
    <property type="project" value="InterPro"/>
</dbReference>
<feature type="transmembrane region" description="Helical" evidence="9">
    <location>
        <begin position="195"/>
        <end position="214"/>
    </location>
</feature>
<dbReference type="Gene3D" id="1.10.3430.10">
    <property type="entry name" value="Ammonium transporter AmtB like domains"/>
    <property type="match status" value="1"/>
</dbReference>
<keyword evidence="3 9" id="KW-0813">Transport</keyword>
<accession>A0A4Y4DTI0</accession>
<evidence type="ECO:0000256" key="4">
    <source>
        <dbReference type="ARBA" id="ARBA00022692"/>
    </source>
</evidence>
<keyword evidence="4 9" id="KW-0812">Transmembrane</keyword>
<dbReference type="Pfam" id="PF00909">
    <property type="entry name" value="Ammonium_transp"/>
    <property type="match status" value="1"/>
</dbReference>
<keyword evidence="7 9" id="KW-0924">Ammonia transport</keyword>
<keyword evidence="6 9" id="KW-0472">Membrane</keyword>
<name>A0A4Y4DTI0_GLUUR</name>
<comment type="similarity">
    <text evidence="2 9">Belongs to the ammonia transporter channel (TC 1.A.11.2) family.</text>
</comment>